<feature type="region of interest" description="Disordered" evidence="1">
    <location>
        <begin position="67"/>
        <end position="116"/>
    </location>
</feature>
<keyword evidence="3" id="KW-1185">Reference proteome</keyword>
<evidence type="ECO:0000313" key="3">
    <source>
        <dbReference type="Proteomes" id="UP000228934"/>
    </source>
</evidence>
<feature type="compositionally biased region" description="Basic and acidic residues" evidence="1">
    <location>
        <begin position="67"/>
        <end position="76"/>
    </location>
</feature>
<protein>
    <submittedName>
        <fullName evidence="2">Uncharacterized protein</fullName>
    </submittedName>
</protein>
<feature type="region of interest" description="Disordered" evidence="1">
    <location>
        <begin position="1"/>
        <end position="32"/>
    </location>
</feature>
<reference evidence="3" key="1">
    <citation type="journal article" date="2017" name="Nat. Commun.">
        <title>The North American bullfrog draft genome provides insight into hormonal regulation of long noncoding RNA.</title>
        <authorList>
            <person name="Hammond S.A."/>
            <person name="Warren R.L."/>
            <person name="Vandervalk B.P."/>
            <person name="Kucuk E."/>
            <person name="Khan H."/>
            <person name="Gibb E.A."/>
            <person name="Pandoh P."/>
            <person name="Kirk H."/>
            <person name="Zhao Y."/>
            <person name="Jones M."/>
            <person name="Mungall A.J."/>
            <person name="Coope R."/>
            <person name="Pleasance S."/>
            <person name="Moore R.A."/>
            <person name="Holt R.A."/>
            <person name="Round J.M."/>
            <person name="Ohora S."/>
            <person name="Walle B.V."/>
            <person name="Veldhoen N."/>
            <person name="Helbing C.C."/>
            <person name="Birol I."/>
        </authorList>
    </citation>
    <scope>NUCLEOTIDE SEQUENCE [LARGE SCALE GENOMIC DNA]</scope>
</reference>
<feature type="region of interest" description="Disordered" evidence="1">
    <location>
        <begin position="176"/>
        <end position="230"/>
    </location>
</feature>
<name>A0A2G9RL83_AQUCT</name>
<sequence length="230" mass="25834">DGSSNGNPPERCPFPLYSWDSPQEGHTIPHRHQDEEIKGIKAEIKEEEEETLDGGAWQSVEEGEMIIKSKQEKSSLHIDINGSSKRNPPERCPRPLYSRDSTQEDLTIPHHDEDEELKDIKAEVKEEEEEMLVSGAQQSMEEGEMIIKSKQEESAHYINTNGLHVSPDCDAKNNDVKECSPGVNPIPQNIHHRPYHLETARDPSNPEEPPGQSHTGTSDIHLRSADPSLS</sequence>
<evidence type="ECO:0000256" key="1">
    <source>
        <dbReference type="SAM" id="MobiDB-lite"/>
    </source>
</evidence>
<proteinExistence type="predicted"/>
<evidence type="ECO:0000313" key="2">
    <source>
        <dbReference type="EMBL" id="PIO28640.1"/>
    </source>
</evidence>
<organism evidence="2 3">
    <name type="scientific">Aquarana catesbeiana</name>
    <name type="common">American bullfrog</name>
    <name type="synonym">Rana catesbeiana</name>
    <dbReference type="NCBI Taxonomy" id="8400"/>
    <lineage>
        <taxon>Eukaryota</taxon>
        <taxon>Metazoa</taxon>
        <taxon>Chordata</taxon>
        <taxon>Craniata</taxon>
        <taxon>Vertebrata</taxon>
        <taxon>Euteleostomi</taxon>
        <taxon>Amphibia</taxon>
        <taxon>Batrachia</taxon>
        <taxon>Anura</taxon>
        <taxon>Neobatrachia</taxon>
        <taxon>Ranoidea</taxon>
        <taxon>Ranidae</taxon>
        <taxon>Aquarana</taxon>
    </lineage>
</organism>
<dbReference type="AlphaFoldDB" id="A0A2G9RL83"/>
<feature type="non-terminal residue" evidence="2">
    <location>
        <position position="1"/>
    </location>
</feature>
<accession>A0A2G9RL83</accession>
<dbReference type="Proteomes" id="UP000228934">
    <property type="component" value="Unassembled WGS sequence"/>
</dbReference>
<feature type="compositionally biased region" description="Basic and acidic residues" evidence="1">
    <location>
        <begin position="107"/>
        <end position="116"/>
    </location>
</feature>
<gene>
    <name evidence="2" type="ORF">AB205_0005660</name>
</gene>
<dbReference type="EMBL" id="KV936702">
    <property type="protein sequence ID" value="PIO28640.1"/>
    <property type="molecule type" value="Genomic_DNA"/>
</dbReference>